<reference evidence="4 5" key="1">
    <citation type="submission" date="2017-10" db="EMBL/GenBank/DDBJ databases">
        <title>Novel microbial diversity and functional potential in the marine mammal oral microbiome.</title>
        <authorList>
            <person name="Dudek N.K."/>
            <person name="Sun C.L."/>
            <person name="Burstein D."/>
            <person name="Kantor R.S."/>
            <person name="Aliaga Goltsman D.S."/>
            <person name="Bik E.M."/>
            <person name="Thomas B.C."/>
            <person name="Banfield J.F."/>
            <person name="Relman D.A."/>
        </authorList>
    </citation>
    <scope>NUCLEOTIDE SEQUENCE [LARGE SCALE GENOMIC DNA]</scope>
    <source>
        <strain evidence="4">DOLJORAL78_47_16</strain>
    </source>
</reference>
<dbReference type="SUPFAM" id="SSF53756">
    <property type="entry name" value="UDP-Glycosyltransferase/glycogen phosphorylase"/>
    <property type="match status" value="1"/>
</dbReference>
<dbReference type="EMBL" id="PDSK01000165">
    <property type="protein sequence ID" value="PIE31218.1"/>
    <property type="molecule type" value="Genomic_DNA"/>
</dbReference>
<proteinExistence type="inferred from homology"/>
<dbReference type="PANTHER" id="PTHR43174">
    <property type="entry name" value="UDP-N-ACETYLGLUCOSAMINE 2-EPIMERASE"/>
    <property type="match status" value="1"/>
</dbReference>
<dbReference type="PANTHER" id="PTHR43174:SF1">
    <property type="entry name" value="UDP-N-ACETYLGLUCOSAMINE 2-EPIMERASE"/>
    <property type="match status" value="1"/>
</dbReference>
<dbReference type="InterPro" id="IPR029767">
    <property type="entry name" value="WecB-like"/>
</dbReference>
<dbReference type="Gene3D" id="3.40.50.2000">
    <property type="entry name" value="Glycogen Phosphorylase B"/>
    <property type="match status" value="1"/>
</dbReference>
<dbReference type="Proteomes" id="UP000230821">
    <property type="component" value="Unassembled WGS sequence"/>
</dbReference>
<keyword evidence="2" id="KW-0812">Transmembrane</keyword>
<evidence type="ECO:0000313" key="4">
    <source>
        <dbReference type="EMBL" id="PIE31218.1"/>
    </source>
</evidence>
<accession>A0A2G6K6A2</accession>
<keyword evidence="2" id="KW-1133">Transmembrane helix</keyword>
<keyword evidence="2" id="KW-0472">Membrane</keyword>
<dbReference type="GO" id="GO:0016853">
    <property type="term" value="F:isomerase activity"/>
    <property type="evidence" value="ECO:0007669"/>
    <property type="project" value="UniProtKB-KW"/>
</dbReference>
<evidence type="ECO:0000256" key="2">
    <source>
        <dbReference type="SAM" id="Phobius"/>
    </source>
</evidence>
<comment type="caution">
    <text evidence="4">The sequence shown here is derived from an EMBL/GenBank/DDBJ whole genome shotgun (WGS) entry which is preliminary data.</text>
</comment>
<keyword evidence="1" id="KW-0413">Isomerase</keyword>
<protein>
    <recommendedName>
        <fullName evidence="3">UDP-N-acetylglucosamine 2-epimerase domain-containing protein</fullName>
    </recommendedName>
</protein>
<dbReference type="AlphaFoldDB" id="A0A2G6K6A2"/>
<comment type="similarity">
    <text evidence="1">Belongs to the UDP-N-acetylglucosamine 2-epimerase family.</text>
</comment>
<dbReference type="InterPro" id="IPR003331">
    <property type="entry name" value="UDP_GlcNAc_Epimerase_2_dom"/>
</dbReference>
<dbReference type="Pfam" id="PF02350">
    <property type="entry name" value="Epimerase_2"/>
    <property type="match status" value="1"/>
</dbReference>
<gene>
    <name evidence="4" type="ORF">CSA56_19015</name>
</gene>
<sequence>MTTGYALTDFFTTVVLNVLTAFYRIKYKAARARGIGKKFCVFGTRSLQKEAYWLKVPCITFCDEIEWTETVDIGWNVIVGADTDQVVQQVFSSDEPASHSPLYGDGYSAQRCVSLLETM</sequence>
<name>A0A2G6K6A2_9BACT</name>
<evidence type="ECO:0000259" key="3">
    <source>
        <dbReference type="Pfam" id="PF02350"/>
    </source>
</evidence>
<organism evidence="4 5">
    <name type="scientific">candidate division KSB3 bacterium</name>
    <dbReference type="NCBI Taxonomy" id="2044937"/>
    <lineage>
        <taxon>Bacteria</taxon>
        <taxon>candidate division KSB3</taxon>
    </lineage>
</organism>
<feature type="domain" description="UDP-N-acetylglucosamine 2-epimerase" evidence="3">
    <location>
        <begin position="47"/>
        <end position="117"/>
    </location>
</feature>
<feature type="transmembrane region" description="Helical" evidence="2">
    <location>
        <begin position="6"/>
        <end position="25"/>
    </location>
</feature>
<evidence type="ECO:0000256" key="1">
    <source>
        <dbReference type="RuleBase" id="RU003513"/>
    </source>
</evidence>
<evidence type="ECO:0000313" key="5">
    <source>
        <dbReference type="Proteomes" id="UP000230821"/>
    </source>
</evidence>